<evidence type="ECO:0000313" key="1">
    <source>
        <dbReference type="EMBL" id="MRT01550.1"/>
    </source>
</evidence>
<sequence length="610" mass="68504">MSAQSPVAAPRKSYLLVDVRVPTKHAESGYAVAEIAALDPTSIKLAAKKLSEAAQSTFPTAKHMDWQHGLARALGAKSYNDWLHTEYPRLQQFVSDHAPHGSADLITWKRTPVCGGSRLTARAVADRLFAADMTLPKRLFTGLGSKLFAASGYGRLDLHDAMAKDGIRWAGEEGELEWARTRWDEVVLRAEQLSDWPVDAPPFIDLTGRALYVTAMWDQYATIWNLLGDSLASPAIVAPVFQLYNASPKEMALAKAQYLAFREEIESSDAGWMDVLPFNNCIAVLRCRETGRYDIVFRDQRDKPLTRNPFYPVFSHDELPTALCDTPVHTALYYEKSLWEAKLEHAAETHYYATGGLPGNWPGTEKIIERYLRDNEDYRPSRTEGGASHTSFVRHDLGERSLMVSELISIDEFWRFYESEWAETRARKEALDVAPWANLAPTNTHDANRELPACVTWLDAIAYCKHLEDSLGRPVRLLTTEEWRHIRPSQDIVNAARDFADEIGVELAPGLRAGGYSIGDERPYKFRSDILWLTNSNGLPFLVSRSFGEWLWDYMGTPPNHCFAPAACAATGQAVSIGPLERVGSMVRSTDNHHGHKIGFRVCYEEKLNS</sequence>
<name>A0A7X2HSN0_RALPI</name>
<accession>A0A7X2HSN0</accession>
<comment type="caution">
    <text evidence="1">The sequence shown here is derived from an EMBL/GenBank/DDBJ whole genome shotgun (WGS) entry which is preliminary data.</text>
</comment>
<protein>
    <recommendedName>
        <fullName evidence="3">Sulfatase-modifying factor enzyme domain-containing protein</fullName>
    </recommendedName>
</protein>
<evidence type="ECO:0000313" key="2">
    <source>
        <dbReference type="Proteomes" id="UP000441032"/>
    </source>
</evidence>
<dbReference type="RefSeq" id="WP_154209007.1">
    <property type="nucleotide sequence ID" value="NZ_WJYN01000014.1"/>
</dbReference>
<proteinExistence type="predicted"/>
<dbReference type="Proteomes" id="UP000441032">
    <property type="component" value="Unassembled WGS sequence"/>
</dbReference>
<reference evidence="1 2" key="1">
    <citation type="submission" date="2019-11" db="EMBL/GenBank/DDBJ databases">
        <title>Phenotypic characterization of an OXA-22 and OXA-60 co-producing Ralstonia pickettii clinical strain.</title>
        <authorList>
            <person name="He F."/>
        </authorList>
    </citation>
    <scope>NUCLEOTIDE SEQUENCE [LARGE SCALE GENOMIC DNA]</scope>
    <source>
        <strain evidence="1 2">PSLESD1</strain>
    </source>
</reference>
<dbReference type="EMBL" id="WJYN01000014">
    <property type="protein sequence ID" value="MRT01550.1"/>
    <property type="molecule type" value="Genomic_DNA"/>
</dbReference>
<organism evidence="1 2">
    <name type="scientific">Ralstonia pickettii</name>
    <name type="common">Burkholderia pickettii</name>
    <dbReference type="NCBI Taxonomy" id="329"/>
    <lineage>
        <taxon>Bacteria</taxon>
        <taxon>Pseudomonadati</taxon>
        <taxon>Pseudomonadota</taxon>
        <taxon>Betaproteobacteria</taxon>
        <taxon>Burkholderiales</taxon>
        <taxon>Burkholderiaceae</taxon>
        <taxon>Ralstonia</taxon>
    </lineage>
</organism>
<evidence type="ECO:0008006" key="3">
    <source>
        <dbReference type="Google" id="ProtNLM"/>
    </source>
</evidence>
<dbReference type="AlphaFoldDB" id="A0A7X2HSN0"/>
<gene>
    <name evidence="1" type="ORF">GJQ57_23175</name>
</gene>